<name>A0ABN2XCN7_9ACTN</name>
<dbReference type="Proteomes" id="UP001500443">
    <property type="component" value="Unassembled WGS sequence"/>
</dbReference>
<comment type="caution">
    <text evidence="1">The sequence shown here is derived from an EMBL/GenBank/DDBJ whole genome shotgun (WGS) entry which is preliminary data.</text>
</comment>
<reference evidence="1 2" key="1">
    <citation type="journal article" date="2019" name="Int. J. Syst. Evol. Microbiol.">
        <title>The Global Catalogue of Microorganisms (GCM) 10K type strain sequencing project: providing services to taxonomists for standard genome sequencing and annotation.</title>
        <authorList>
            <consortium name="The Broad Institute Genomics Platform"/>
            <consortium name="The Broad Institute Genome Sequencing Center for Infectious Disease"/>
            <person name="Wu L."/>
            <person name="Ma J."/>
        </authorList>
    </citation>
    <scope>NUCLEOTIDE SEQUENCE [LARGE SCALE GENOMIC DNA]</scope>
    <source>
        <strain evidence="1 2">JCM 15481</strain>
    </source>
</reference>
<evidence type="ECO:0000313" key="1">
    <source>
        <dbReference type="EMBL" id="GAA2108304.1"/>
    </source>
</evidence>
<dbReference type="EMBL" id="BAAAPF010000003">
    <property type="protein sequence ID" value="GAA2108304.1"/>
    <property type="molecule type" value="Genomic_DNA"/>
</dbReference>
<gene>
    <name evidence="1" type="ORF">GCM10009802_04050</name>
</gene>
<protein>
    <submittedName>
        <fullName evidence="1">Uncharacterized protein</fullName>
    </submittedName>
</protein>
<evidence type="ECO:0000313" key="2">
    <source>
        <dbReference type="Proteomes" id="UP001500443"/>
    </source>
</evidence>
<proteinExistence type="predicted"/>
<sequence length="124" mass="14443">MPYSATNRAWLLDELGSQRIRPDWNKDVTPGRWEIAKPHLRTLIEALADRFGEVDVYLEFSTTERCDRRCQRAEGDDCTCSCRGENHGGSAYWQRWVQVGEDTLVSNIGRVERHYLVRREDLEG</sequence>
<accession>A0ABN2XCN7</accession>
<keyword evidence="2" id="KW-1185">Reference proteome</keyword>
<organism evidence="1 2">
    <name type="scientific">Streptomyces synnematoformans</name>
    <dbReference type="NCBI Taxonomy" id="415721"/>
    <lineage>
        <taxon>Bacteria</taxon>
        <taxon>Bacillati</taxon>
        <taxon>Actinomycetota</taxon>
        <taxon>Actinomycetes</taxon>
        <taxon>Kitasatosporales</taxon>
        <taxon>Streptomycetaceae</taxon>
        <taxon>Streptomyces</taxon>
    </lineage>
</organism>